<evidence type="ECO:0000256" key="2">
    <source>
        <dbReference type="ARBA" id="ARBA00023015"/>
    </source>
</evidence>
<evidence type="ECO:0000256" key="4">
    <source>
        <dbReference type="ARBA" id="ARBA00023163"/>
    </source>
</evidence>
<evidence type="ECO:0000313" key="8">
    <source>
        <dbReference type="Proteomes" id="UP000595498"/>
    </source>
</evidence>
<dbReference type="NCBIfam" id="TIGR02985">
    <property type="entry name" value="Sig70_bacteroi1"/>
    <property type="match status" value="1"/>
</dbReference>
<dbReference type="SUPFAM" id="SSF88946">
    <property type="entry name" value="Sigma2 domain of RNA polymerase sigma factors"/>
    <property type="match status" value="1"/>
</dbReference>
<proteinExistence type="inferred from homology"/>
<reference evidence="7 8" key="1">
    <citation type="submission" date="2021-01" db="EMBL/GenBank/DDBJ databases">
        <title>FDA dAtabase for Regulatory Grade micrObial Sequences (FDA-ARGOS): Supporting development and validation of Infectious Disease Dx tests.</title>
        <authorList>
            <person name="Sproer C."/>
            <person name="Gronow S."/>
            <person name="Severitt S."/>
            <person name="Schroder I."/>
            <person name="Tallon L."/>
            <person name="Sadzewicz L."/>
            <person name="Zhao X."/>
            <person name="Boylan J."/>
            <person name="Ott S."/>
            <person name="Bowen H."/>
            <person name="Vavikolanu K."/>
            <person name="Mehta A."/>
            <person name="Aluvathingal J."/>
            <person name="Nadendla S."/>
            <person name="Lowell S."/>
            <person name="Myers T."/>
            <person name="Yan Y."/>
            <person name="Sichtig H."/>
        </authorList>
    </citation>
    <scope>NUCLEOTIDE SEQUENCE [LARGE SCALE GENOMIC DNA]</scope>
    <source>
        <strain evidence="7 8">FDAARGOS_1141</strain>
    </source>
</reference>
<feature type="domain" description="RNA polymerase sigma factor 70 region 4 type 2" evidence="6">
    <location>
        <begin position="124"/>
        <end position="176"/>
    </location>
</feature>
<keyword evidence="8" id="KW-1185">Reference proteome</keyword>
<gene>
    <name evidence="7" type="ORF">I6I98_18425</name>
</gene>
<dbReference type="CDD" id="cd06171">
    <property type="entry name" value="Sigma70_r4"/>
    <property type="match status" value="1"/>
</dbReference>
<comment type="similarity">
    <text evidence="1">Belongs to the sigma-70 factor family. ECF subfamily.</text>
</comment>
<dbReference type="InterPro" id="IPR036388">
    <property type="entry name" value="WH-like_DNA-bd_sf"/>
</dbReference>
<dbReference type="InterPro" id="IPR013324">
    <property type="entry name" value="RNA_pol_sigma_r3/r4-like"/>
</dbReference>
<name>A0ABX7CKG4_SPHMU</name>
<evidence type="ECO:0000256" key="3">
    <source>
        <dbReference type="ARBA" id="ARBA00023082"/>
    </source>
</evidence>
<dbReference type="Pfam" id="PF04542">
    <property type="entry name" value="Sigma70_r2"/>
    <property type="match status" value="1"/>
</dbReference>
<dbReference type="Pfam" id="PF08281">
    <property type="entry name" value="Sigma70_r4_2"/>
    <property type="match status" value="1"/>
</dbReference>
<dbReference type="EMBL" id="CP068224">
    <property type="protein sequence ID" value="QQT52239.1"/>
    <property type="molecule type" value="Genomic_DNA"/>
</dbReference>
<evidence type="ECO:0000259" key="5">
    <source>
        <dbReference type="Pfam" id="PF04542"/>
    </source>
</evidence>
<dbReference type="InterPro" id="IPR039425">
    <property type="entry name" value="RNA_pol_sigma-70-like"/>
</dbReference>
<organism evidence="7 8">
    <name type="scientific">Sphingobacterium multivorum</name>
    <dbReference type="NCBI Taxonomy" id="28454"/>
    <lineage>
        <taxon>Bacteria</taxon>
        <taxon>Pseudomonadati</taxon>
        <taxon>Bacteroidota</taxon>
        <taxon>Sphingobacteriia</taxon>
        <taxon>Sphingobacteriales</taxon>
        <taxon>Sphingobacteriaceae</taxon>
        <taxon>Sphingobacterium</taxon>
    </lineage>
</organism>
<dbReference type="Proteomes" id="UP000595498">
    <property type="component" value="Chromosome"/>
</dbReference>
<dbReference type="InterPro" id="IPR014327">
    <property type="entry name" value="RNA_pol_sigma70_bacteroid"/>
</dbReference>
<keyword evidence="4" id="KW-0804">Transcription</keyword>
<dbReference type="InterPro" id="IPR013249">
    <property type="entry name" value="RNA_pol_sigma70_r4_t2"/>
</dbReference>
<dbReference type="InterPro" id="IPR007627">
    <property type="entry name" value="RNA_pol_sigma70_r2"/>
</dbReference>
<keyword evidence="2" id="KW-0805">Transcription regulation</keyword>
<sequence length="195" mass="23116">MYNKQKIEERDLLQELKNGNSLAFQKLYNTYFALLYLHATHKLHDREAAKDIVHDLFASIWQNRYTLAIQGEISAYLHSAIRYRVIDHIAKEQSKTKYLASLPPITTHHTRDTDHSLREKLLQEQIDRVLNKLSPRVREVFELSREHYLSHKDIAKKLNLSEHSVRSYMKEALRLLRSKLGSLLWVSLLFFCKIF</sequence>
<dbReference type="InterPro" id="IPR013325">
    <property type="entry name" value="RNA_pol_sigma_r2"/>
</dbReference>
<keyword evidence="3" id="KW-0731">Sigma factor</keyword>
<dbReference type="SUPFAM" id="SSF88659">
    <property type="entry name" value="Sigma3 and sigma4 domains of RNA polymerase sigma factors"/>
    <property type="match status" value="1"/>
</dbReference>
<dbReference type="Gene3D" id="1.10.10.10">
    <property type="entry name" value="Winged helix-like DNA-binding domain superfamily/Winged helix DNA-binding domain"/>
    <property type="match status" value="1"/>
</dbReference>
<feature type="domain" description="RNA polymerase sigma-70 region 2" evidence="5">
    <location>
        <begin position="27"/>
        <end position="93"/>
    </location>
</feature>
<dbReference type="InterPro" id="IPR014284">
    <property type="entry name" value="RNA_pol_sigma-70_dom"/>
</dbReference>
<dbReference type="NCBIfam" id="TIGR02937">
    <property type="entry name" value="sigma70-ECF"/>
    <property type="match status" value="1"/>
</dbReference>
<dbReference type="Gene3D" id="1.10.1740.10">
    <property type="match status" value="1"/>
</dbReference>
<accession>A0ABX7CKG4</accession>
<evidence type="ECO:0000256" key="1">
    <source>
        <dbReference type="ARBA" id="ARBA00010641"/>
    </source>
</evidence>
<evidence type="ECO:0000313" key="7">
    <source>
        <dbReference type="EMBL" id="QQT52239.1"/>
    </source>
</evidence>
<protein>
    <submittedName>
        <fullName evidence="7">RNA polymerase sigma-70 factor</fullName>
    </submittedName>
</protein>
<dbReference type="PANTHER" id="PTHR43133:SF46">
    <property type="entry name" value="RNA POLYMERASE SIGMA-70 FACTOR ECF SUBFAMILY"/>
    <property type="match status" value="1"/>
</dbReference>
<dbReference type="PANTHER" id="PTHR43133">
    <property type="entry name" value="RNA POLYMERASE ECF-TYPE SIGMA FACTO"/>
    <property type="match status" value="1"/>
</dbReference>
<evidence type="ECO:0000259" key="6">
    <source>
        <dbReference type="Pfam" id="PF08281"/>
    </source>
</evidence>